<dbReference type="InterPro" id="IPR037354">
    <property type="entry name" value="Commd2"/>
</dbReference>
<dbReference type="PROSITE" id="PS51269">
    <property type="entry name" value="COMM"/>
    <property type="match status" value="1"/>
</dbReference>
<proteinExistence type="predicted"/>
<gene>
    <name evidence="2" type="ORF">M0812_23821</name>
</gene>
<name>A0AAV7YFD0_9EUKA</name>
<comment type="caution">
    <text evidence="2">The sequence shown here is derived from an EMBL/GenBank/DDBJ whole genome shotgun (WGS) entry which is preliminary data.</text>
</comment>
<dbReference type="AlphaFoldDB" id="A0AAV7YFD0"/>
<feature type="domain" description="COMM" evidence="1">
    <location>
        <begin position="124"/>
        <end position="188"/>
    </location>
</feature>
<dbReference type="Proteomes" id="UP001146793">
    <property type="component" value="Unassembled WGS sequence"/>
</dbReference>
<dbReference type="EMBL" id="JANTQA010000057">
    <property type="protein sequence ID" value="KAJ3428498.1"/>
    <property type="molecule type" value="Genomic_DNA"/>
</dbReference>
<protein>
    <submittedName>
        <fullName evidence="2">Comm domain containing protein</fullName>
    </submittedName>
</protein>
<organism evidence="2 3">
    <name type="scientific">Anaeramoeba flamelloides</name>
    <dbReference type="NCBI Taxonomy" id="1746091"/>
    <lineage>
        <taxon>Eukaryota</taxon>
        <taxon>Metamonada</taxon>
        <taxon>Anaeramoebidae</taxon>
        <taxon>Anaeramoeba</taxon>
    </lineage>
</organism>
<evidence type="ECO:0000259" key="1">
    <source>
        <dbReference type="PROSITE" id="PS51269"/>
    </source>
</evidence>
<evidence type="ECO:0000313" key="3">
    <source>
        <dbReference type="Proteomes" id="UP001146793"/>
    </source>
</evidence>
<sequence>MVIIYFNNEQKEDLQFLQELSFEVGSKIVQVSIDFFKGNYNPKLLQNVSTKLNLPQLKVERCVYALSYLFTESSKLSLSKSDFLESVDAISPTKEIEECLLESYQKNREEMRRILSEMSLKLPSIDSLQWRLDVQISSRRTSNEAKPVYLLKLKTSDNRTVWFQADYNELESMTNQLEIALKESKSQHYKRIKKYIK</sequence>
<dbReference type="PANTHER" id="PTHR15857:SF0">
    <property type="entry name" value="COMM DOMAIN-CONTAINING PROTEIN 2"/>
    <property type="match status" value="1"/>
</dbReference>
<evidence type="ECO:0000313" key="2">
    <source>
        <dbReference type="EMBL" id="KAJ3428498.1"/>
    </source>
</evidence>
<reference evidence="2" key="1">
    <citation type="submission" date="2022-08" db="EMBL/GenBank/DDBJ databases">
        <title>Novel sulphate-reducing endosymbionts in the free-living metamonad Anaeramoeba.</title>
        <authorList>
            <person name="Jerlstrom-Hultqvist J."/>
            <person name="Cepicka I."/>
            <person name="Gallot-Lavallee L."/>
            <person name="Salas-Leiva D."/>
            <person name="Curtis B.A."/>
            <person name="Zahonova K."/>
            <person name="Pipaliya S."/>
            <person name="Dacks J."/>
            <person name="Roger A.J."/>
        </authorList>
    </citation>
    <scope>NUCLEOTIDE SEQUENCE</scope>
    <source>
        <strain evidence="2">Busselton2</strain>
    </source>
</reference>
<dbReference type="InterPro" id="IPR017920">
    <property type="entry name" value="COMM"/>
</dbReference>
<accession>A0AAV7YFD0</accession>
<dbReference type="PANTHER" id="PTHR15857">
    <property type="entry name" value="COMM DOMAIN CONTAINING PROTEIN 2"/>
    <property type="match status" value="1"/>
</dbReference>
<dbReference type="Pfam" id="PF07258">
    <property type="entry name" value="COMM_domain"/>
    <property type="match status" value="1"/>
</dbReference>